<keyword evidence="7" id="KW-0694">RNA-binding</keyword>
<keyword evidence="11" id="KW-1185">Reference proteome</keyword>
<dbReference type="InterPro" id="IPR035587">
    <property type="entry name" value="DUS-like_FMN-bd"/>
</dbReference>
<comment type="caution">
    <text evidence="10">The sequence shown here is derived from an EMBL/GenBank/DDBJ whole genome shotgun (WGS) entry which is preliminary data.</text>
</comment>
<evidence type="ECO:0000256" key="7">
    <source>
        <dbReference type="ARBA" id="ARBA00022884"/>
    </source>
</evidence>
<keyword evidence="8" id="KW-0560">Oxidoreductase</keyword>
<keyword evidence="4" id="KW-0288">FMN</keyword>
<proteinExistence type="predicted"/>
<name>A0ABD3NCQ6_9STRA</name>
<gene>
    <name evidence="10" type="ORF">ACHAWU_009329</name>
</gene>
<dbReference type="SUPFAM" id="SSF51395">
    <property type="entry name" value="FMN-linked oxidoreductases"/>
    <property type="match status" value="1"/>
</dbReference>
<dbReference type="InterPro" id="IPR004653">
    <property type="entry name" value="DusA"/>
</dbReference>
<dbReference type="GO" id="GO:0016491">
    <property type="term" value="F:oxidoreductase activity"/>
    <property type="evidence" value="ECO:0007669"/>
    <property type="project" value="UniProtKB-KW"/>
</dbReference>
<evidence type="ECO:0000256" key="5">
    <source>
        <dbReference type="ARBA" id="ARBA00022694"/>
    </source>
</evidence>
<accession>A0ABD3NCQ6</accession>
<feature type="domain" description="DUS-like FMN-binding" evidence="9">
    <location>
        <begin position="21"/>
        <end position="72"/>
    </location>
</feature>
<evidence type="ECO:0000256" key="1">
    <source>
        <dbReference type="ARBA" id="ARBA00001917"/>
    </source>
</evidence>
<dbReference type="Proteomes" id="UP001530293">
    <property type="component" value="Unassembled WGS sequence"/>
</dbReference>
<evidence type="ECO:0000313" key="10">
    <source>
        <dbReference type="EMBL" id="KAL3770490.1"/>
    </source>
</evidence>
<reference evidence="10 11" key="1">
    <citation type="submission" date="2024-10" db="EMBL/GenBank/DDBJ databases">
        <title>Updated reference genomes for cyclostephanoid diatoms.</title>
        <authorList>
            <person name="Roberts W.R."/>
            <person name="Alverson A.J."/>
        </authorList>
    </citation>
    <scope>NUCLEOTIDE SEQUENCE [LARGE SCALE GENOMIC DNA]</scope>
    <source>
        <strain evidence="10 11">AJA232-27</strain>
    </source>
</reference>
<keyword evidence="3" id="KW-0285">Flavoprotein</keyword>
<dbReference type="InterPro" id="IPR018517">
    <property type="entry name" value="tRNA_hU_synthase_CS"/>
</dbReference>
<evidence type="ECO:0000259" key="9">
    <source>
        <dbReference type="Pfam" id="PF01207"/>
    </source>
</evidence>
<dbReference type="PANTHER" id="PTHR42907">
    <property type="entry name" value="FMN-LINKED OXIDOREDUCTASES SUPERFAMILY PROTEIN"/>
    <property type="match status" value="1"/>
</dbReference>
<dbReference type="Pfam" id="PF01207">
    <property type="entry name" value="Dus"/>
    <property type="match status" value="2"/>
</dbReference>
<dbReference type="CDD" id="cd02801">
    <property type="entry name" value="DUS_like_FMN"/>
    <property type="match status" value="1"/>
</dbReference>
<feature type="domain" description="DUS-like FMN-binding" evidence="9">
    <location>
        <begin position="111"/>
        <end position="277"/>
    </location>
</feature>
<sequence length="532" mass="59899">MTTSGTMINHGHCHGNKEFHIAPMIDVSTVEFRYFIRLLTKRAVIWNEMVVAETLVHRHRIHKQQCRKENSSCELSSSSDIEDGADEDIKLTHDLMKHCGWYDACVEDDISPNPTIFQIGTNDPDDGAFATRLAQKCGYDSIDLNCGCPSDRVVGKCFGAQLMKDQDAADTIVRSLVNTAQSLDNPAFQVSVKTRIGVDENTGFDFIVGFVQRLVDAGCNNFVIHARSLHSEGLSPAQNRTIPPLDYPCVYRLMEYFPQCSFIINGGIMSLDHAKKVAFGCTSQDSDSECGIEDSNAPNTEHSVPCHLCNLPNGSCLSPPLISPPNLRGVMVGRLARDRPADLADVDRYFYAEPSNPCYNRRDLMNRYISFLEREYPRRCCDDDETLTLDMMMYSPLHLAFDKVCCTVCEEFRGQNEFKCSNTTETSQLSETFTTKRTQSSKRSRRHAKYKGAKIVTRIMDRALQPTWGILAGLPGRGVFRRVSHELSRDATARNCGPGYILWKAMQSIPAHVWDKPFELSDERTTTYYPTN</sequence>
<keyword evidence="2" id="KW-0820">tRNA-binding</keyword>
<comment type="cofactor">
    <cofactor evidence="1">
        <name>FMN</name>
        <dbReference type="ChEBI" id="CHEBI:58210"/>
    </cofactor>
</comment>
<evidence type="ECO:0000256" key="4">
    <source>
        <dbReference type="ARBA" id="ARBA00022643"/>
    </source>
</evidence>
<dbReference type="EMBL" id="JALLBG020000040">
    <property type="protein sequence ID" value="KAL3770490.1"/>
    <property type="molecule type" value="Genomic_DNA"/>
</dbReference>
<evidence type="ECO:0000256" key="3">
    <source>
        <dbReference type="ARBA" id="ARBA00022630"/>
    </source>
</evidence>
<evidence type="ECO:0000256" key="8">
    <source>
        <dbReference type="ARBA" id="ARBA00023002"/>
    </source>
</evidence>
<dbReference type="GO" id="GO:0002943">
    <property type="term" value="P:tRNA dihydrouridine synthesis"/>
    <property type="evidence" value="ECO:0007669"/>
    <property type="project" value="UniProtKB-ARBA"/>
</dbReference>
<keyword evidence="6" id="KW-0521">NADP</keyword>
<keyword evidence="5" id="KW-0819">tRNA processing</keyword>
<dbReference type="PROSITE" id="PS01136">
    <property type="entry name" value="UPF0034"/>
    <property type="match status" value="1"/>
</dbReference>
<dbReference type="Gene3D" id="3.20.20.70">
    <property type="entry name" value="Aldolase class I"/>
    <property type="match status" value="1"/>
</dbReference>
<dbReference type="InterPro" id="IPR013785">
    <property type="entry name" value="Aldolase_TIM"/>
</dbReference>
<dbReference type="GO" id="GO:0000049">
    <property type="term" value="F:tRNA binding"/>
    <property type="evidence" value="ECO:0007669"/>
    <property type="project" value="UniProtKB-KW"/>
</dbReference>
<organism evidence="10 11">
    <name type="scientific">Discostella pseudostelligera</name>
    <dbReference type="NCBI Taxonomy" id="259834"/>
    <lineage>
        <taxon>Eukaryota</taxon>
        <taxon>Sar</taxon>
        <taxon>Stramenopiles</taxon>
        <taxon>Ochrophyta</taxon>
        <taxon>Bacillariophyta</taxon>
        <taxon>Coscinodiscophyceae</taxon>
        <taxon>Thalassiosirophycidae</taxon>
        <taxon>Stephanodiscales</taxon>
        <taxon>Stephanodiscaceae</taxon>
        <taxon>Discostella</taxon>
    </lineage>
</organism>
<dbReference type="PANTHER" id="PTHR42907:SF1">
    <property type="entry name" value="FMN-LINKED OXIDOREDUCTASES SUPERFAMILY PROTEIN"/>
    <property type="match status" value="1"/>
</dbReference>
<protein>
    <recommendedName>
        <fullName evidence="9">DUS-like FMN-binding domain-containing protein</fullName>
    </recommendedName>
</protein>
<evidence type="ECO:0000313" key="11">
    <source>
        <dbReference type="Proteomes" id="UP001530293"/>
    </source>
</evidence>
<evidence type="ECO:0000256" key="6">
    <source>
        <dbReference type="ARBA" id="ARBA00022857"/>
    </source>
</evidence>
<evidence type="ECO:0000256" key="2">
    <source>
        <dbReference type="ARBA" id="ARBA00022555"/>
    </source>
</evidence>
<dbReference type="AlphaFoldDB" id="A0ABD3NCQ6"/>